<feature type="domain" description="RagB/SusD" evidence="7">
    <location>
        <begin position="344"/>
        <end position="485"/>
    </location>
</feature>
<dbReference type="Pfam" id="PF14322">
    <property type="entry name" value="SusD-like_3"/>
    <property type="match status" value="1"/>
</dbReference>
<dbReference type="AlphaFoldDB" id="A0A918UMS9"/>
<dbReference type="InterPro" id="IPR011990">
    <property type="entry name" value="TPR-like_helical_dom_sf"/>
</dbReference>
<evidence type="ECO:0000256" key="2">
    <source>
        <dbReference type="ARBA" id="ARBA00006275"/>
    </source>
</evidence>
<evidence type="ECO:0000313" key="10">
    <source>
        <dbReference type="Proteomes" id="UP000619457"/>
    </source>
</evidence>
<evidence type="ECO:0000313" key="9">
    <source>
        <dbReference type="EMBL" id="GGZ21108.1"/>
    </source>
</evidence>
<sequence>MKKSLYILLVLTLMMGCEPNFLDTQPTDAVSADQIFLTTENALTSLNGIHRALNLQFGHQGQGGEGAAMIIRDMLGEDLVNTSLGNGFYISVYRWNTNVSETSSDVQFIWEYYYSIISNANMIIANIDNASGPKADIDVIKGQALAYRAWAHLNLVQFYGKRYDAAGSNSQLGVPIVLEPILVGGPRNTVEEVYARVHEDLEKASKLLNEDRYAKSHLNINVVNGIKARAYLSQGKFAEAASFANLARNGYTIMNETELFEGFNNVDNPEWIWGFDQIDLQTTYFTSYFAYMSLNFSSTNIRSNPKAIFSLLYDKMTDTDLRRGLWDPTGTTFEPPSNRFVKKPYMNRKFLAQGESSSVGDVPYMRASEMVLIEAEAMARSGNNSKAAEVLYELAHARDPKYLLSTNTGQLLIEEIMVQRRVELWGEGFRFFDLKRLNLPLDRTGGNHVSTVLENNYKRDAGSNEWQWKIPLDEINANDKIIQNPS</sequence>
<dbReference type="Pfam" id="PF07980">
    <property type="entry name" value="SusD_RagB"/>
    <property type="match status" value="1"/>
</dbReference>
<comment type="subcellular location">
    <subcellularLocation>
        <location evidence="1">Cell outer membrane</location>
    </subcellularLocation>
</comment>
<keyword evidence="3 6" id="KW-0732">Signal</keyword>
<dbReference type="InterPro" id="IPR033985">
    <property type="entry name" value="SusD-like_N"/>
</dbReference>
<keyword evidence="10" id="KW-1185">Reference proteome</keyword>
<evidence type="ECO:0000256" key="6">
    <source>
        <dbReference type="SAM" id="SignalP"/>
    </source>
</evidence>
<keyword evidence="4" id="KW-0472">Membrane</keyword>
<evidence type="ECO:0000256" key="4">
    <source>
        <dbReference type="ARBA" id="ARBA00023136"/>
    </source>
</evidence>
<feature type="domain" description="SusD-like N-terminal" evidence="8">
    <location>
        <begin position="92"/>
        <end position="232"/>
    </location>
</feature>
<dbReference type="EMBL" id="BMWX01000002">
    <property type="protein sequence ID" value="GGZ21108.1"/>
    <property type="molecule type" value="Genomic_DNA"/>
</dbReference>
<dbReference type="Proteomes" id="UP000619457">
    <property type="component" value="Unassembled WGS sequence"/>
</dbReference>
<gene>
    <name evidence="9" type="ORF">GCM10007049_12180</name>
</gene>
<dbReference type="PROSITE" id="PS51257">
    <property type="entry name" value="PROKAR_LIPOPROTEIN"/>
    <property type="match status" value="1"/>
</dbReference>
<keyword evidence="5" id="KW-0998">Cell outer membrane</keyword>
<dbReference type="GO" id="GO:0009279">
    <property type="term" value="C:cell outer membrane"/>
    <property type="evidence" value="ECO:0007669"/>
    <property type="project" value="UniProtKB-SubCell"/>
</dbReference>
<evidence type="ECO:0000256" key="5">
    <source>
        <dbReference type="ARBA" id="ARBA00023237"/>
    </source>
</evidence>
<dbReference type="SUPFAM" id="SSF48452">
    <property type="entry name" value="TPR-like"/>
    <property type="match status" value="1"/>
</dbReference>
<evidence type="ECO:0000256" key="1">
    <source>
        <dbReference type="ARBA" id="ARBA00004442"/>
    </source>
</evidence>
<dbReference type="InterPro" id="IPR012944">
    <property type="entry name" value="SusD_RagB_dom"/>
</dbReference>
<dbReference type="Gene3D" id="1.25.40.390">
    <property type="match status" value="1"/>
</dbReference>
<protein>
    <submittedName>
        <fullName evidence="9">Membrane protein</fullName>
    </submittedName>
</protein>
<evidence type="ECO:0000259" key="8">
    <source>
        <dbReference type="Pfam" id="PF14322"/>
    </source>
</evidence>
<feature type="signal peptide" evidence="6">
    <location>
        <begin position="1"/>
        <end position="22"/>
    </location>
</feature>
<evidence type="ECO:0000259" key="7">
    <source>
        <dbReference type="Pfam" id="PF07980"/>
    </source>
</evidence>
<reference evidence="9" key="1">
    <citation type="journal article" date="2014" name="Int. J. Syst. Evol. Microbiol.">
        <title>Complete genome sequence of Corynebacterium casei LMG S-19264T (=DSM 44701T), isolated from a smear-ripened cheese.</title>
        <authorList>
            <consortium name="US DOE Joint Genome Institute (JGI-PGF)"/>
            <person name="Walter F."/>
            <person name="Albersmeier A."/>
            <person name="Kalinowski J."/>
            <person name="Ruckert C."/>
        </authorList>
    </citation>
    <scope>NUCLEOTIDE SEQUENCE</scope>
    <source>
        <strain evidence="9">KCTC 12368</strain>
    </source>
</reference>
<dbReference type="RefSeq" id="WP_018472243.1">
    <property type="nucleotide sequence ID" value="NZ_BMWX01000002.1"/>
</dbReference>
<reference evidence="9" key="2">
    <citation type="submission" date="2020-09" db="EMBL/GenBank/DDBJ databases">
        <authorList>
            <person name="Sun Q."/>
            <person name="Kim S."/>
        </authorList>
    </citation>
    <scope>NUCLEOTIDE SEQUENCE</scope>
    <source>
        <strain evidence="9">KCTC 12368</strain>
    </source>
</reference>
<comment type="caution">
    <text evidence="9">The sequence shown here is derived from an EMBL/GenBank/DDBJ whole genome shotgun (WGS) entry which is preliminary data.</text>
</comment>
<proteinExistence type="inferred from homology"/>
<evidence type="ECO:0000256" key="3">
    <source>
        <dbReference type="ARBA" id="ARBA00022729"/>
    </source>
</evidence>
<accession>A0A918UMS9</accession>
<feature type="chain" id="PRO_5038054531" evidence="6">
    <location>
        <begin position="23"/>
        <end position="486"/>
    </location>
</feature>
<organism evidence="9 10">
    <name type="scientific">Echinicola pacifica</name>
    <dbReference type="NCBI Taxonomy" id="346377"/>
    <lineage>
        <taxon>Bacteria</taxon>
        <taxon>Pseudomonadati</taxon>
        <taxon>Bacteroidota</taxon>
        <taxon>Cytophagia</taxon>
        <taxon>Cytophagales</taxon>
        <taxon>Cyclobacteriaceae</taxon>
        <taxon>Echinicola</taxon>
    </lineage>
</organism>
<name>A0A918UMS9_9BACT</name>
<comment type="similarity">
    <text evidence="2">Belongs to the SusD family.</text>
</comment>